<feature type="compositionally biased region" description="Pro residues" evidence="1">
    <location>
        <begin position="152"/>
        <end position="166"/>
    </location>
</feature>
<dbReference type="EMBL" id="WRPP01000010">
    <property type="protein sequence ID" value="MVU82810.1"/>
    <property type="molecule type" value="Genomic_DNA"/>
</dbReference>
<feature type="compositionally biased region" description="Polar residues" evidence="1">
    <location>
        <begin position="393"/>
        <end position="406"/>
    </location>
</feature>
<evidence type="ECO:0000313" key="5">
    <source>
        <dbReference type="Proteomes" id="UP000466794"/>
    </source>
</evidence>
<feature type="region of interest" description="Disordered" evidence="1">
    <location>
        <begin position="55"/>
        <end position="184"/>
    </location>
</feature>
<evidence type="ECO:0000256" key="2">
    <source>
        <dbReference type="SAM" id="Phobius"/>
    </source>
</evidence>
<feature type="region of interest" description="Disordered" evidence="1">
    <location>
        <begin position="440"/>
        <end position="477"/>
    </location>
</feature>
<keyword evidence="2" id="KW-0472">Membrane</keyword>
<dbReference type="AlphaFoldDB" id="A0A7K1V825"/>
<gene>
    <name evidence="4" type="ORF">GPX89_36945</name>
</gene>
<feature type="chain" id="PRO_5029787003" evidence="3">
    <location>
        <begin position="36"/>
        <end position="780"/>
    </location>
</feature>
<dbReference type="RefSeq" id="WP_157392367.1">
    <property type="nucleotide sequence ID" value="NZ_WRPP01000010.1"/>
</dbReference>
<comment type="caution">
    <text evidence="4">The sequence shown here is derived from an EMBL/GenBank/DDBJ whole genome shotgun (WGS) entry which is preliminary data.</text>
</comment>
<feature type="compositionally biased region" description="Pro residues" evidence="1">
    <location>
        <begin position="125"/>
        <end position="137"/>
    </location>
</feature>
<evidence type="ECO:0000313" key="4">
    <source>
        <dbReference type="EMBL" id="MVU82810.1"/>
    </source>
</evidence>
<evidence type="ECO:0000256" key="1">
    <source>
        <dbReference type="SAM" id="MobiDB-lite"/>
    </source>
</evidence>
<feature type="transmembrane region" description="Helical" evidence="2">
    <location>
        <begin position="701"/>
        <end position="721"/>
    </location>
</feature>
<accession>A0A7K1V825</accession>
<feature type="compositionally biased region" description="Polar residues" evidence="1">
    <location>
        <begin position="353"/>
        <end position="362"/>
    </location>
</feature>
<keyword evidence="3" id="KW-0732">Signal</keyword>
<feature type="region of interest" description="Disordered" evidence="1">
    <location>
        <begin position="318"/>
        <end position="410"/>
    </location>
</feature>
<feature type="compositionally biased region" description="Low complexity" evidence="1">
    <location>
        <begin position="332"/>
        <end position="342"/>
    </location>
</feature>
<sequence>MSIPFTRLSALGLATGAIGLGIGALALAGSPAADAQGYVPCEQWQAMHPGWPCIDVPTPPPGGPPTISTPPPLPSQTPGVPSQPGGGGGIGAGALTPPSIAPGTGTPIVPIPAPPVESGEVSAPTPDPSHSPAPVAPEDPARHPHPAGDTPAPEPTDTPVPPPVLAPSPSRDEAPAAPSPAREGGDGRIPWLLLAGAGAFLAPALRLRGGSAARQLTINKPWDGGQQTFILMTDPSAPREYRFPQNIPPGGRLRKNPDGSIDVLDNAGAVVSHTKPPWAYDALGRPVRTWYDIEDDTIVQHIEPDSETVYPILADPDTVPQCTISDDGHGGTTTSSSHGDGSVFSAHDDGHGNVSTATSTPVPGSGGTIDTRIDNADGTTSDVRSVPDGNGGVTTWTRNPDGSHTVQYPDGTFYQEPAAGSDNPIHVQGQVTDTGIDSQFTDGSGNVTTATTTTTPGNTDLHTEYETPTGHASSDSQVTAGNSIITKTLDQDGVPIVTRSVPNADGTVSTHSIVAQTTDDQGNVVYLQDDGTLFTPDVGDGTSATTTVADDGTITIVSSDLSKIVLFADGSAAAFDKFGNKIDKAIDKQLQRWPQRAAQGGAAATKFLVERQLSSVLSAMENLTAQLSRGQAVMNVSTDFDAAWLAASRSASQSAAAAEALAPAASRLGLAAKVLGKSAIILAPLGMYFDIKQGVRPGQAITSGTAGVAAGILAAPAIAAGVAAAGLAAPAIVTGAAVIGVSVGVYLGTKWLYGQMPTGWQDGIDGGLRSVWSGIKGVFS</sequence>
<organism evidence="4 5">
    <name type="scientific">Nocardia terrae</name>
    <dbReference type="NCBI Taxonomy" id="2675851"/>
    <lineage>
        <taxon>Bacteria</taxon>
        <taxon>Bacillati</taxon>
        <taxon>Actinomycetota</taxon>
        <taxon>Actinomycetes</taxon>
        <taxon>Mycobacteriales</taxon>
        <taxon>Nocardiaceae</taxon>
        <taxon>Nocardia</taxon>
    </lineage>
</organism>
<keyword evidence="5" id="KW-1185">Reference proteome</keyword>
<keyword evidence="2" id="KW-1133">Transmembrane helix</keyword>
<keyword evidence="2" id="KW-0812">Transmembrane</keyword>
<feature type="compositionally biased region" description="Low complexity" evidence="1">
    <location>
        <begin position="448"/>
        <end position="460"/>
    </location>
</feature>
<feature type="signal peptide" evidence="3">
    <location>
        <begin position="1"/>
        <end position="35"/>
    </location>
</feature>
<proteinExistence type="predicted"/>
<evidence type="ECO:0000256" key="3">
    <source>
        <dbReference type="SAM" id="SignalP"/>
    </source>
</evidence>
<name>A0A7K1V825_9NOCA</name>
<reference evidence="4 5" key="1">
    <citation type="submission" date="2019-12" db="EMBL/GenBank/DDBJ databases">
        <title>Nocardia sp. nov. ET3-3 isolated from soil.</title>
        <authorList>
            <person name="Kanchanasin P."/>
            <person name="Tanasupawat S."/>
            <person name="Yuki M."/>
            <person name="Kudo T."/>
        </authorList>
    </citation>
    <scope>NUCLEOTIDE SEQUENCE [LARGE SCALE GENOMIC DNA]</scope>
    <source>
        <strain evidence="4 5">ET3-3</strain>
    </source>
</reference>
<protein>
    <submittedName>
        <fullName evidence="4">Uncharacterized protein</fullName>
    </submittedName>
</protein>
<feature type="transmembrane region" description="Helical" evidence="2">
    <location>
        <begin position="727"/>
        <end position="747"/>
    </location>
</feature>
<dbReference type="Proteomes" id="UP000466794">
    <property type="component" value="Unassembled WGS sequence"/>
</dbReference>
<feature type="compositionally biased region" description="Pro residues" evidence="1">
    <location>
        <begin position="57"/>
        <end position="75"/>
    </location>
</feature>